<dbReference type="AlphaFoldDB" id="A0A1E7DRW7"/>
<organism evidence="1 2">
    <name type="scientific">Domibacillus iocasae</name>
    <dbReference type="NCBI Taxonomy" id="1714016"/>
    <lineage>
        <taxon>Bacteria</taxon>
        <taxon>Bacillati</taxon>
        <taxon>Bacillota</taxon>
        <taxon>Bacilli</taxon>
        <taxon>Bacillales</taxon>
        <taxon>Bacillaceae</taxon>
        <taxon>Domibacillus</taxon>
    </lineage>
</organism>
<gene>
    <name evidence="1" type="ORF">BA724_03240</name>
</gene>
<dbReference type="RefSeq" id="WP_069937829.1">
    <property type="nucleotide sequence ID" value="NZ_MAMP01000012.1"/>
</dbReference>
<keyword evidence="2" id="KW-1185">Reference proteome</keyword>
<sequence length="73" mass="8865">MLEYGYELLVDVYETDDLKRVLACYPVHWFEHFDLIELETKIENIETVSDQVIEEDIFDKQEEPAFFEQMKPF</sequence>
<evidence type="ECO:0000313" key="1">
    <source>
        <dbReference type="EMBL" id="OES45832.1"/>
    </source>
</evidence>
<comment type="caution">
    <text evidence="1">The sequence shown here is derived from an EMBL/GenBank/DDBJ whole genome shotgun (WGS) entry which is preliminary data.</text>
</comment>
<proteinExistence type="predicted"/>
<accession>A0A1E7DRW7</accession>
<reference evidence="1 2" key="1">
    <citation type="submission" date="2016-06" db="EMBL/GenBank/DDBJ databases">
        <title>Domibacillus iocasae genome sequencing.</title>
        <authorList>
            <person name="Verma A."/>
            <person name="Pal Y."/>
            <person name="Ojha A.K."/>
            <person name="Krishnamurthi S."/>
        </authorList>
    </citation>
    <scope>NUCLEOTIDE SEQUENCE [LARGE SCALE GENOMIC DNA]</scope>
    <source>
        <strain evidence="1 2">DSM 29979</strain>
    </source>
</reference>
<evidence type="ECO:0000313" key="2">
    <source>
        <dbReference type="Proteomes" id="UP000095658"/>
    </source>
</evidence>
<dbReference type="Proteomes" id="UP000095658">
    <property type="component" value="Unassembled WGS sequence"/>
</dbReference>
<protein>
    <submittedName>
        <fullName evidence="1">Uncharacterized protein</fullName>
    </submittedName>
</protein>
<name>A0A1E7DRW7_9BACI</name>
<dbReference type="EMBL" id="MAMP01000012">
    <property type="protein sequence ID" value="OES45832.1"/>
    <property type="molecule type" value="Genomic_DNA"/>
</dbReference>